<comment type="caution">
    <text evidence="6">The sequence shown here is derived from an EMBL/GenBank/DDBJ whole genome shotgun (WGS) entry which is preliminary data.</text>
</comment>
<reference evidence="8 9" key="1">
    <citation type="submission" date="2017-07" db="EMBL/GenBank/DDBJ databases">
        <title>Leptospira spp. isolated from tropical soils.</title>
        <authorList>
            <person name="Thibeaux R."/>
            <person name="Iraola G."/>
            <person name="Ferres I."/>
            <person name="Bierque E."/>
            <person name="Girault D."/>
            <person name="Soupe-Gilbert M.-E."/>
            <person name="Picardeau M."/>
            <person name="Goarant C."/>
        </authorList>
    </citation>
    <scope>NUCLEOTIDE SEQUENCE [LARGE SCALE GENOMIC DNA]</scope>
    <source>
        <strain evidence="6 9">FH2-B-C1</strain>
        <strain evidence="7 8">FH2-B-D1</strain>
    </source>
</reference>
<dbReference type="Pfam" id="PF12833">
    <property type="entry name" value="HTH_18"/>
    <property type="match status" value="1"/>
</dbReference>
<dbReference type="InterPro" id="IPR018060">
    <property type="entry name" value="HTH_AraC"/>
</dbReference>
<dbReference type="InterPro" id="IPR018062">
    <property type="entry name" value="HTH_AraC-typ_CS"/>
</dbReference>
<evidence type="ECO:0000256" key="1">
    <source>
        <dbReference type="ARBA" id="ARBA00023015"/>
    </source>
</evidence>
<dbReference type="Gene3D" id="1.10.10.60">
    <property type="entry name" value="Homeodomain-like"/>
    <property type="match status" value="2"/>
</dbReference>
<evidence type="ECO:0000259" key="5">
    <source>
        <dbReference type="PROSITE" id="PS01124"/>
    </source>
</evidence>
<keyword evidence="2" id="KW-0238">DNA-binding</keyword>
<feature type="domain" description="HTH araC/xylS-type" evidence="5">
    <location>
        <begin position="255"/>
        <end position="357"/>
    </location>
</feature>
<dbReference type="PROSITE" id="PS01124">
    <property type="entry name" value="HTH_ARAC_FAMILY_2"/>
    <property type="match status" value="1"/>
</dbReference>
<accession>A0A2M9YUE2</accession>
<keyword evidence="4" id="KW-1133">Transmembrane helix</keyword>
<dbReference type="PANTHER" id="PTHR43280">
    <property type="entry name" value="ARAC-FAMILY TRANSCRIPTIONAL REGULATOR"/>
    <property type="match status" value="1"/>
</dbReference>
<dbReference type="EMBL" id="NPDV01000001">
    <property type="protein sequence ID" value="PJZ55106.1"/>
    <property type="molecule type" value="Genomic_DNA"/>
</dbReference>
<evidence type="ECO:0000256" key="3">
    <source>
        <dbReference type="ARBA" id="ARBA00023163"/>
    </source>
</evidence>
<feature type="transmembrane region" description="Helical" evidence="4">
    <location>
        <begin position="6"/>
        <end position="22"/>
    </location>
</feature>
<dbReference type="EMBL" id="NPDU01000002">
    <property type="protein sequence ID" value="PJZ63808.1"/>
    <property type="molecule type" value="Genomic_DNA"/>
</dbReference>
<evidence type="ECO:0000256" key="4">
    <source>
        <dbReference type="SAM" id="Phobius"/>
    </source>
</evidence>
<dbReference type="Proteomes" id="UP000232149">
    <property type="component" value="Unassembled WGS sequence"/>
</dbReference>
<sequence>MLNTFYLFGSLLSFMLAFVQILKGFAARNWILFGIFMSMGIFLIKGYLILNRYWPEYSHFYALEIFFIILIGPSLFIYFNMLIGKRFSDRRILVHLLPSFVFLIYYLCDTVFISLTNPTFRDLNPDFKSRYQPLYYTVSFIPCFYLLVLARNFYKIFNGNFLRIRWPFHIFAIFLMALFSTFISIFMGTRFLLNFQGHFLELYQALLFFFSFIVVYTFFVSQIYPITFNLLSETMIRLQYEKSTLGRLDTKVLKERIASIMEVEKVYLDPNLNLKSMADRLEISAHQLSELLNQHLNTNFNSFVNGYRIEEAKKLLLNARQKTILTIAFESGFNSLSVFNATFKREAGVAPSYFRKQNSVN</sequence>
<keyword evidence="4" id="KW-0812">Transmembrane</keyword>
<keyword evidence="1" id="KW-0805">Transcription regulation</keyword>
<dbReference type="AlphaFoldDB" id="A0A2M9YUE2"/>
<proteinExistence type="predicted"/>
<feature type="transmembrane region" description="Helical" evidence="4">
    <location>
        <begin position="166"/>
        <end position="187"/>
    </location>
</feature>
<feature type="transmembrane region" description="Helical" evidence="4">
    <location>
        <begin position="92"/>
        <end position="114"/>
    </location>
</feature>
<gene>
    <name evidence="7" type="ORF">CH376_01440</name>
    <name evidence="6" type="ORF">CH380_00885</name>
</gene>
<dbReference type="PROSITE" id="PS00041">
    <property type="entry name" value="HTH_ARAC_FAMILY_1"/>
    <property type="match status" value="1"/>
</dbReference>
<evidence type="ECO:0000313" key="8">
    <source>
        <dbReference type="Proteomes" id="UP000232149"/>
    </source>
</evidence>
<keyword evidence="8" id="KW-1185">Reference proteome</keyword>
<feature type="transmembrane region" description="Helical" evidence="4">
    <location>
        <begin position="134"/>
        <end position="154"/>
    </location>
</feature>
<dbReference type="Proteomes" id="UP000232188">
    <property type="component" value="Unassembled WGS sequence"/>
</dbReference>
<dbReference type="GO" id="GO:0003700">
    <property type="term" value="F:DNA-binding transcription factor activity"/>
    <property type="evidence" value="ECO:0007669"/>
    <property type="project" value="InterPro"/>
</dbReference>
<dbReference type="RefSeq" id="WP_100783849.1">
    <property type="nucleotide sequence ID" value="NZ_NPDU01000002.1"/>
</dbReference>
<organism evidence="6 9">
    <name type="scientific">Leptospira adleri</name>
    <dbReference type="NCBI Taxonomy" id="2023186"/>
    <lineage>
        <taxon>Bacteria</taxon>
        <taxon>Pseudomonadati</taxon>
        <taxon>Spirochaetota</taxon>
        <taxon>Spirochaetia</taxon>
        <taxon>Leptospirales</taxon>
        <taxon>Leptospiraceae</taxon>
        <taxon>Leptospira</taxon>
    </lineage>
</organism>
<keyword evidence="3" id="KW-0804">Transcription</keyword>
<dbReference type="SMART" id="SM00342">
    <property type="entry name" value="HTH_ARAC"/>
    <property type="match status" value="1"/>
</dbReference>
<evidence type="ECO:0000256" key="2">
    <source>
        <dbReference type="ARBA" id="ARBA00023125"/>
    </source>
</evidence>
<dbReference type="PANTHER" id="PTHR43280:SF29">
    <property type="entry name" value="ARAC-FAMILY TRANSCRIPTIONAL REGULATOR"/>
    <property type="match status" value="1"/>
</dbReference>
<evidence type="ECO:0000313" key="6">
    <source>
        <dbReference type="EMBL" id="PJZ55106.1"/>
    </source>
</evidence>
<feature type="transmembrane region" description="Helical" evidence="4">
    <location>
        <begin position="207"/>
        <end position="231"/>
    </location>
</feature>
<keyword evidence="4" id="KW-0472">Membrane</keyword>
<dbReference type="InterPro" id="IPR009057">
    <property type="entry name" value="Homeodomain-like_sf"/>
</dbReference>
<dbReference type="GO" id="GO:0043565">
    <property type="term" value="F:sequence-specific DNA binding"/>
    <property type="evidence" value="ECO:0007669"/>
    <property type="project" value="InterPro"/>
</dbReference>
<protein>
    <recommendedName>
        <fullName evidence="5">HTH araC/xylS-type domain-containing protein</fullName>
    </recommendedName>
</protein>
<name>A0A2M9YUE2_9LEPT</name>
<evidence type="ECO:0000313" key="7">
    <source>
        <dbReference type="EMBL" id="PJZ63808.1"/>
    </source>
</evidence>
<feature type="transmembrane region" description="Helical" evidence="4">
    <location>
        <begin position="29"/>
        <end position="48"/>
    </location>
</feature>
<dbReference type="SUPFAM" id="SSF46689">
    <property type="entry name" value="Homeodomain-like"/>
    <property type="match status" value="1"/>
</dbReference>
<evidence type="ECO:0000313" key="9">
    <source>
        <dbReference type="Proteomes" id="UP000232188"/>
    </source>
</evidence>
<feature type="transmembrane region" description="Helical" evidence="4">
    <location>
        <begin position="60"/>
        <end position="80"/>
    </location>
</feature>